<dbReference type="EMBL" id="SACR01000006">
    <property type="protein sequence ID" value="RVU43761.1"/>
    <property type="molecule type" value="Genomic_DNA"/>
</dbReference>
<sequence length="1190" mass="127501">MTMRGSMSLFSFALVSLILFGSFSSAFGAPANPTWRLVGHTSQSIEAGIVSSSRPDRFLALFSQSEVSFVEARGTRRYRRFAIEDTLAVDVLGTRALVVTPRRLVTYDIVGGRVLAEIGWPLSAWGTTGPASNSRLKTARWHVDGRTILAANEYRAYKIDGSTQEVLASALLCPAVDNWGGFWRNSPILVTDRGRFLYECAFHGNGPLRIVSLDLDSARHTFVFDSAAANKRALAKPSDGQRRSTQPFEPTVAYRALAQSSDGQRRAALEYQRGGGAALLVSDERGRREVDLSSYFPGPRGVPLGLGLFFDEADGGVLVQSGKVLLKLARAGSTLSRVESSSPIRARVGDEFLFEDGVISGLENRSLRQGLQGASARVVLAQKVRGSDRVYVLDSSAWFYVLDLRSGRVLASTALGALGDVEVDPQTAVAASNAEGTVFAVGLGRRLYAVEAKGVRLTAQVQVQPSTVTAVGVGADSLHFTTTGGRWSRVGFALSSPPVVTAVADDWVLQDAVFDEGRFVYAWGSRYVPGGLFRDASFERAMLKVDMRSGRVLCKWEQGRELDIHWFFKSDRGVNKRQMIWPDQPVFGYKLSALKAPKPGSCDFQFFLVGVPLGEAQARGGNLERGDVIVSDGNGRWRWVDAQGRVSEARESRAHSEISRVLVSADGERAVLVGDAAYLEFVHVRDGRSSHLLALGHGQSATVLSDSGFFTVSHPSAISDLSLAHGERLDPLNLFWDVFYRPDLVEAVVEGRGLVPEARTDAIVQALRNPPPVVTLQGPQGTVAGTRQTVRFAVRPDGGGVAEVRAFHNGKLIASDGSYRDAQGLTYAPLEGSSTAAARFAQARRNASAFVPASSSQAGPAESVVRAAPEKRCRPGEPGDPCSGTLEIDVIPGAENTITVVAFNRDNTVQSLPASVSFRSTLPPEPSRLWLLSVGIDQFKGISALKNARKDALDFACTYAGRTALAASGQPCAEDGRAGTLFQPENIRVVDVLLDGAATKAAILQSLDKVSAQARPGDTFVWFVASHGLMDANSLFGIVAHDTQCLNTSCTEISGHITSNEILEASKKIKAMRQLVVLDTCHAGGLDNKLSGLYDARVSLLARNMGLHLYASAQATEQAQDGRPGTNGVFTAQLLEGLRGAAPKTAQGQISVMTLGPWARQRTLDATGSTQSPVIQHFGQDAALTAGGKP</sequence>
<feature type="compositionally biased region" description="Basic and acidic residues" evidence="1">
    <location>
        <begin position="868"/>
        <end position="877"/>
    </location>
</feature>
<feature type="region of interest" description="Disordered" evidence="1">
    <location>
        <begin position="861"/>
        <end position="880"/>
    </location>
</feature>
<evidence type="ECO:0008006" key="5">
    <source>
        <dbReference type="Google" id="ProtNLM"/>
    </source>
</evidence>
<dbReference type="InterPro" id="IPR029030">
    <property type="entry name" value="Caspase-like_dom_sf"/>
</dbReference>
<feature type="chain" id="PRO_5019193589" description="Caspase family protein" evidence="2">
    <location>
        <begin position="29"/>
        <end position="1190"/>
    </location>
</feature>
<evidence type="ECO:0000313" key="4">
    <source>
        <dbReference type="Proteomes" id="UP000285575"/>
    </source>
</evidence>
<protein>
    <recommendedName>
        <fullName evidence="5">Caspase family protein</fullName>
    </recommendedName>
</protein>
<evidence type="ECO:0000313" key="3">
    <source>
        <dbReference type="EMBL" id="RVU43761.1"/>
    </source>
</evidence>
<comment type="caution">
    <text evidence="3">The sequence shown here is derived from an EMBL/GenBank/DDBJ whole genome shotgun (WGS) entry which is preliminary data.</text>
</comment>
<dbReference type="AlphaFoldDB" id="A0A437RAF2"/>
<keyword evidence="2" id="KW-0732">Signal</keyword>
<reference evidence="3 4" key="1">
    <citation type="submission" date="2019-01" db="EMBL/GenBank/DDBJ databases">
        <authorList>
            <person name="Chen W.-M."/>
        </authorList>
    </citation>
    <scope>NUCLEOTIDE SEQUENCE [LARGE SCALE GENOMIC DNA]</scope>
    <source>
        <strain evidence="3 4">KYPY4</strain>
    </source>
</reference>
<feature type="signal peptide" evidence="2">
    <location>
        <begin position="1"/>
        <end position="28"/>
    </location>
</feature>
<dbReference type="SUPFAM" id="SSF50998">
    <property type="entry name" value="Quinoprotein alcohol dehydrogenase-like"/>
    <property type="match status" value="1"/>
</dbReference>
<dbReference type="Gene3D" id="3.40.50.1460">
    <property type="match status" value="1"/>
</dbReference>
<keyword evidence="4" id="KW-1185">Reference proteome</keyword>
<organism evidence="3 4">
    <name type="scientific">Rubrivivax rivuli</name>
    <dbReference type="NCBI Taxonomy" id="1862385"/>
    <lineage>
        <taxon>Bacteria</taxon>
        <taxon>Pseudomonadati</taxon>
        <taxon>Pseudomonadota</taxon>
        <taxon>Betaproteobacteria</taxon>
        <taxon>Burkholderiales</taxon>
        <taxon>Sphaerotilaceae</taxon>
        <taxon>Rubrivivax</taxon>
    </lineage>
</organism>
<evidence type="ECO:0000256" key="1">
    <source>
        <dbReference type="SAM" id="MobiDB-lite"/>
    </source>
</evidence>
<proteinExistence type="predicted"/>
<gene>
    <name evidence="3" type="ORF">EOE66_18980</name>
</gene>
<dbReference type="InterPro" id="IPR011047">
    <property type="entry name" value="Quinoprotein_ADH-like_sf"/>
</dbReference>
<accession>A0A437RAF2</accession>
<dbReference type="SUPFAM" id="SSF52129">
    <property type="entry name" value="Caspase-like"/>
    <property type="match status" value="1"/>
</dbReference>
<name>A0A437RAF2_9BURK</name>
<dbReference type="Proteomes" id="UP000285575">
    <property type="component" value="Unassembled WGS sequence"/>
</dbReference>
<dbReference type="OrthoDB" id="8699485at2"/>
<evidence type="ECO:0000256" key="2">
    <source>
        <dbReference type="SAM" id="SignalP"/>
    </source>
</evidence>